<dbReference type="Proteomes" id="UP000252884">
    <property type="component" value="Unassembled WGS sequence"/>
</dbReference>
<reference evidence="1 2" key="1">
    <citation type="submission" date="2018-07" db="EMBL/GenBank/DDBJ databases">
        <title>Genomic Encyclopedia of Type Strains, Phase IV (KMG-IV): sequencing the most valuable type-strain genomes for metagenomic binning, comparative biology and taxonomic classification.</title>
        <authorList>
            <person name="Goeker M."/>
        </authorList>
    </citation>
    <scope>NUCLEOTIDE SEQUENCE [LARGE SCALE GENOMIC DNA]</scope>
    <source>
        <strain evidence="1 2">DSM 21634</strain>
    </source>
</reference>
<accession>A0A368Y6G2</accession>
<gene>
    <name evidence="1" type="ORF">DES41_102108</name>
</gene>
<comment type="caution">
    <text evidence="1">The sequence shown here is derived from an EMBL/GenBank/DDBJ whole genome shotgun (WGS) entry which is preliminary data.</text>
</comment>
<dbReference type="RefSeq" id="WP_114466962.1">
    <property type="nucleotide sequence ID" value="NZ_QPJK01000002.1"/>
</dbReference>
<protein>
    <submittedName>
        <fullName evidence="1">Uncharacterized protein</fullName>
    </submittedName>
</protein>
<dbReference type="EMBL" id="QPJK01000002">
    <property type="protein sequence ID" value="RCW73794.1"/>
    <property type="molecule type" value="Genomic_DNA"/>
</dbReference>
<organism evidence="1 2">
    <name type="scientific">Pseudorhodoferax soli</name>
    <dbReference type="NCBI Taxonomy" id="545864"/>
    <lineage>
        <taxon>Bacteria</taxon>
        <taxon>Pseudomonadati</taxon>
        <taxon>Pseudomonadota</taxon>
        <taxon>Betaproteobacteria</taxon>
        <taxon>Burkholderiales</taxon>
        <taxon>Comamonadaceae</taxon>
    </lineage>
</organism>
<keyword evidence="2" id="KW-1185">Reference proteome</keyword>
<proteinExistence type="predicted"/>
<dbReference type="OrthoDB" id="9905615at2"/>
<evidence type="ECO:0000313" key="2">
    <source>
        <dbReference type="Proteomes" id="UP000252884"/>
    </source>
</evidence>
<sequence length="129" mass="13891">MADIRNPAIAALGIAALVLAGLLLHQRTQTAQARQALAEYQLAGERATELQRESNRGRAATVEERVVVQTVYRDRFITKTVKEIERVTQPMAACPVPADAVRLLNDAARCAREDRPAACGADDAVPDAG</sequence>
<dbReference type="AlphaFoldDB" id="A0A368Y6G2"/>
<evidence type="ECO:0000313" key="1">
    <source>
        <dbReference type="EMBL" id="RCW73794.1"/>
    </source>
</evidence>
<name>A0A368Y6G2_9BURK</name>